<dbReference type="GO" id="GO:0005351">
    <property type="term" value="F:carbohydrate:proton symporter activity"/>
    <property type="evidence" value="ECO:0007669"/>
    <property type="project" value="TreeGrafter"/>
</dbReference>
<dbReference type="Gene3D" id="1.20.1250.20">
    <property type="entry name" value="MFS general substrate transporter like domains"/>
    <property type="match status" value="2"/>
</dbReference>
<feature type="transmembrane region" description="Helical" evidence="6">
    <location>
        <begin position="365"/>
        <end position="384"/>
    </location>
</feature>
<evidence type="ECO:0000259" key="7">
    <source>
        <dbReference type="PROSITE" id="PS50850"/>
    </source>
</evidence>
<feature type="domain" description="Major facilitator superfamily (MFS) profile" evidence="7">
    <location>
        <begin position="20"/>
        <end position="418"/>
    </location>
</feature>
<keyword evidence="3 6" id="KW-0812">Transmembrane</keyword>
<feature type="transmembrane region" description="Helical" evidence="6">
    <location>
        <begin position="293"/>
        <end position="312"/>
    </location>
</feature>
<accession>A0A8H4NWU7</accession>
<evidence type="ECO:0000256" key="4">
    <source>
        <dbReference type="ARBA" id="ARBA00022989"/>
    </source>
</evidence>
<comment type="caution">
    <text evidence="8">The sequence shown here is derived from an EMBL/GenBank/DDBJ whole genome shotgun (WGS) entry which is preliminary data.</text>
</comment>
<gene>
    <name evidence="8" type="ORF">FACUT_3205</name>
</gene>
<feature type="transmembrane region" description="Helical" evidence="6">
    <location>
        <begin position="324"/>
        <end position="344"/>
    </location>
</feature>
<feature type="transmembrane region" description="Helical" evidence="6">
    <location>
        <begin position="396"/>
        <end position="414"/>
    </location>
</feature>
<dbReference type="InterPro" id="IPR005828">
    <property type="entry name" value="MFS_sugar_transport-like"/>
</dbReference>
<keyword evidence="5 6" id="KW-0472">Membrane</keyword>
<evidence type="ECO:0000256" key="2">
    <source>
        <dbReference type="ARBA" id="ARBA00010992"/>
    </source>
</evidence>
<dbReference type="Proteomes" id="UP000536711">
    <property type="component" value="Unassembled WGS sequence"/>
</dbReference>
<dbReference type="GO" id="GO:0016020">
    <property type="term" value="C:membrane"/>
    <property type="evidence" value="ECO:0007669"/>
    <property type="project" value="UniProtKB-SubCell"/>
</dbReference>
<dbReference type="PROSITE" id="PS50850">
    <property type="entry name" value="MFS"/>
    <property type="match status" value="1"/>
</dbReference>
<sequence length="476" mass="52358">MLGFGHLDFRGTFNKRLTTAVLLITISQFNFGFDQQGFAATQAMAAFDKQFGHWDEMKQDYVLDTVWVSFFNGFIYLGQAVGVVAGSWVSKRYGRRMCMFTMSVWALVAATIVITSRTPTQILVARVLNYIYIGMELAVVPVFQSEITPKHARGFVVGTYQISLFSPRWLVLKDQKADALASLQQLRAGKYTEQQIEEEYQGIVMAVEQEYQTKSGSFLDIFKSQHRKRTLVVAGANFFLQSTGQIFTSIYGALFVKSLGTVNPFTVTVVIAVVNSCTSLLAMVLTDRLGRRFQVLLGASIQVSALMTMGGLGTVSDPSSQIKAGIVSMMVVFTFGYALGWAPTAHILSAEIPALTVRDMTYRSASVLNIATQFAVSFSLPYLLNKPYAALGSRVGFIFGSISVCSIVFAYFCVPDVSGRSLEEIDHLFESGMSLRNFKGASVQIDHDSRNGKDIEADVVGIADTQVEMRAPFGQA</sequence>
<proteinExistence type="inferred from homology"/>
<feature type="transmembrane region" description="Helical" evidence="6">
    <location>
        <begin position="69"/>
        <end position="90"/>
    </location>
</feature>
<organism evidence="8 9">
    <name type="scientific">Fusarium acutatum</name>
    <dbReference type="NCBI Taxonomy" id="78861"/>
    <lineage>
        <taxon>Eukaryota</taxon>
        <taxon>Fungi</taxon>
        <taxon>Dikarya</taxon>
        <taxon>Ascomycota</taxon>
        <taxon>Pezizomycotina</taxon>
        <taxon>Sordariomycetes</taxon>
        <taxon>Hypocreomycetidae</taxon>
        <taxon>Hypocreales</taxon>
        <taxon>Nectriaceae</taxon>
        <taxon>Fusarium</taxon>
        <taxon>Fusarium fujikuroi species complex</taxon>
    </lineage>
</organism>
<dbReference type="InterPro" id="IPR020846">
    <property type="entry name" value="MFS_dom"/>
</dbReference>
<dbReference type="EMBL" id="JAADJF010000067">
    <property type="protein sequence ID" value="KAF4440777.1"/>
    <property type="molecule type" value="Genomic_DNA"/>
</dbReference>
<reference evidence="8 9" key="1">
    <citation type="submission" date="2020-01" db="EMBL/GenBank/DDBJ databases">
        <title>Identification and distribution of gene clusters putatively required for synthesis of sphingolipid metabolism inhibitors in phylogenetically diverse species of the filamentous fungus Fusarium.</title>
        <authorList>
            <person name="Kim H.-S."/>
            <person name="Busman M."/>
            <person name="Brown D.W."/>
            <person name="Divon H."/>
            <person name="Uhlig S."/>
            <person name="Proctor R.H."/>
        </authorList>
    </citation>
    <scope>NUCLEOTIDE SEQUENCE [LARGE SCALE GENOMIC DNA]</scope>
    <source>
        <strain evidence="8 9">NRRL 13308</strain>
    </source>
</reference>
<dbReference type="PANTHER" id="PTHR48022:SF77">
    <property type="entry name" value="MAJOR FACILITATOR SUPERFAMILY (MFS) PROFILE DOMAIN-CONTAINING PROTEIN"/>
    <property type="match status" value="1"/>
</dbReference>
<dbReference type="InterPro" id="IPR050360">
    <property type="entry name" value="MFS_Sugar_Transporters"/>
</dbReference>
<dbReference type="SUPFAM" id="SSF103473">
    <property type="entry name" value="MFS general substrate transporter"/>
    <property type="match status" value="1"/>
</dbReference>
<evidence type="ECO:0000256" key="1">
    <source>
        <dbReference type="ARBA" id="ARBA00004141"/>
    </source>
</evidence>
<evidence type="ECO:0000256" key="3">
    <source>
        <dbReference type="ARBA" id="ARBA00022692"/>
    </source>
</evidence>
<dbReference type="AlphaFoldDB" id="A0A8H4NWU7"/>
<evidence type="ECO:0000256" key="5">
    <source>
        <dbReference type="ARBA" id="ARBA00023136"/>
    </source>
</evidence>
<feature type="transmembrane region" description="Helical" evidence="6">
    <location>
        <begin position="231"/>
        <end position="253"/>
    </location>
</feature>
<keyword evidence="4 6" id="KW-1133">Transmembrane helix</keyword>
<dbReference type="Pfam" id="PF00083">
    <property type="entry name" value="Sugar_tr"/>
    <property type="match status" value="2"/>
</dbReference>
<feature type="transmembrane region" description="Helical" evidence="6">
    <location>
        <begin position="265"/>
        <end position="286"/>
    </location>
</feature>
<dbReference type="PANTHER" id="PTHR48022">
    <property type="entry name" value="PLASTIDIC GLUCOSE TRANSPORTER 4"/>
    <property type="match status" value="1"/>
</dbReference>
<evidence type="ECO:0000256" key="6">
    <source>
        <dbReference type="SAM" id="Phobius"/>
    </source>
</evidence>
<dbReference type="OrthoDB" id="6612291at2759"/>
<evidence type="ECO:0000313" key="9">
    <source>
        <dbReference type="Proteomes" id="UP000536711"/>
    </source>
</evidence>
<evidence type="ECO:0000313" key="8">
    <source>
        <dbReference type="EMBL" id="KAF4440777.1"/>
    </source>
</evidence>
<protein>
    <submittedName>
        <fullName evidence="8">Vegetative cell wall gp1</fullName>
    </submittedName>
</protein>
<comment type="subcellular location">
    <subcellularLocation>
        <location evidence="1">Membrane</location>
        <topology evidence="1">Multi-pass membrane protein</topology>
    </subcellularLocation>
</comment>
<dbReference type="InterPro" id="IPR036259">
    <property type="entry name" value="MFS_trans_sf"/>
</dbReference>
<keyword evidence="9" id="KW-1185">Reference proteome</keyword>
<comment type="similarity">
    <text evidence="2">Belongs to the major facilitator superfamily. Sugar transporter (TC 2.A.1.1) family.</text>
</comment>
<name>A0A8H4NWU7_9HYPO</name>